<dbReference type="RefSeq" id="WP_154174857.1">
    <property type="nucleotide sequence ID" value="NZ_WJXZ01000004.1"/>
</dbReference>
<dbReference type="InterPro" id="IPR047799">
    <property type="entry name" value="T9SS_OM_PorV"/>
</dbReference>
<gene>
    <name evidence="3" type="primary">porV</name>
    <name evidence="3" type="ORF">GJJ30_09345</name>
</gene>
<comment type="caution">
    <text evidence="3">The sequence shown here is derived from an EMBL/GenBank/DDBJ whole genome shotgun (WGS) entry which is preliminary data.</text>
</comment>
<reference evidence="3 4" key="1">
    <citation type="journal article" date="2018" name="Antonie Van Leeuwenhoek">
        <title>Larkinella terrae sp. nov., isolated from soil on Jeju Island, South Korea.</title>
        <authorList>
            <person name="Ten L.N."/>
            <person name="Jeon J."/>
            <person name="Park S.J."/>
            <person name="Park S."/>
            <person name="Lee S.Y."/>
            <person name="Kim M.K."/>
            <person name="Jung H.Y."/>
        </authorList>
    </citation>
    <scope>NUCLEOTIDE SEQUENCE [LARGE SCALE GENOMIC DNA]</scope>
    <source>
        <strain evidence="3 4">KCTC 52001</strain>
    </source>
</reference>
<feature type="chain" id="PRO_5029441870" evidence="1">
    <location>
        <begin position="23"/>
        <end position="419"/>
    </location>
</feature>
<sequence>MTRTLSSICLLGCLTLPFFSNAQGAGAALTGQDTVAYRIPQMALPFLNFTPDARSAGLGDAGAALSADANAVFWNPAKLVFAPKDQGVALSYTPWLRSIGVDDMYFTFLSGYKKVSRNDVIGLSLMYFDLGTIDFTTILGQPAGSFNSKEYAVTASYSRRLFQNFSMGVNLRYINSNLSGNYSVNGVSLKPASTAAFDISAFYQNEVRDDITGKGFKWSFGGIISNIGGKVTYGTTSPAPIPTNLKLGTALTLYPDKFNKFNFVLDLNKLMVPTPPVYKTVNGVVQYQNGAPVISQGKDPNRPTLSSIFGSFSDAPGGFSEEVKEINIATGIEYWYNEQFAARVGYYHEPRVKGGRQYFTTGIGIRLQQKYGIDFAYLIPVTQGSPLAQTFRISLIIDIDKKAKSAESDDSDDRGNLEE</sequence>
<name>A0A7K0EI25_9BACT</name>
<evidence type="ECO:0000259" key="2">
    <source>
        <dbReference type="Pfam" id="PF19572"/>
    </source>
</evidence>
<keyword evidence="1" id="KW-0732">Signal</keyword>
<dbReference type="EMBL" id="WJXZ01000004">
    <property type="protein sequence ID" value="MRS61489.1"/>
    <property type="molecule type" value="Genomic_DNA"/>
</dbReference>
<feature type="signal peptide" evidence="1">
    <location>
        <begin position="1"/>
        <end position="22"/>
    </location>
</feature>
<protein>
    <submittedName>
        <fullName evidence="3">Type IX secretion system outer membrane channel protein PorV</fullName>
    </submittedName>
</protein>
<organism evidence="3 4">
    <name type="scientific">Larkinella terrae</name>
    <dbReference type="NCBI Taxonomy" id="2025311"/>
    <lineage>
        <taxon>Bacteria</taxon>
        <taxon>Pseudomonadati</taxon>
        <taxon>Bacteroidota</taxon>
        <taxon>Cytophagia</taxon>
        <taxon>Cytophagales</taxon>
        <taxon>Spirosomataceae</taxon>
        <taxon>Larkinella</taxon>
    </lineage>
</organism>
<dbReference type="OrthoDB" id="9758448at2"/>
<feature type="domain" description="Type IX secretion system protein PorV" evidence="2">
    <location>
        <begin position="41"/>
        <end position="276"/>
    </location>
</feature>
<dbReference type="InterPro" id="IPR045741">
    <property type="entry name" value="PorV"/>
</dbReference>
<dbReference type="SUPFAM" id="SSF56935">
    <property type="entry name" value="Porins"/>
    <property type="match status" value="1"/>
</dbReference>
<dbReference type="NCBIfam" id="NF033709">
    <property type="entry name" value="PorV_fam"/>
    <property type="match status" value="1"/>
</dbReference>
<accession>A0A7K0EI25</accession>
<proteinExistence type="predicted"/>
<dbReference type="Proteomes" id="UP000441754">
    <property type="component" value="Unassembled WGS sequence"/>
</dbReference>
<evidence type="ECO:0000313" key="3">
    <source>
        <dbReference type="EMBL" id="MRS61489.1"/>
    </source>
</evidence>
<evidence type="ECO:0000256" key="1">
    <source>
        <dbReference type="SAM" id="SignalP"/>
    </source>
</evidence>
<dbReference type="Gene3D" id="2.40.160.60">
    <property type="entry name" value="Outer membrane protein transport protein (OMPP1/FadL/TodX)"/>
    <property type="match status" value="1"/>
</dbReference>
<evidence type="ECO:0000313" key="4">
    <source>
        <dbReference type="Proteomes" id="UP000441754"/>
    </source>
</evidence>
<dbReference type="AlphaFoldDB" id="A0A7K0EI25"/>
<keyword evidence="4" id="KW-1185">Reference proteome</keyword>
<dbReference type="Pfam" id="PF19572">
    <property type="entry name" value="PorV"/>
    <property type="match status" value="1"/>
</dbReference>
<dbReference type="NCBIfam" id="NF033710">
    <property type="entry name" value="T9SS_OM_PorV"/>
    <property type="match status" value="1"/>
</dbReference>